<name>A0ABP3PBQ7_9ACTN</name>
<dbReference type="Gene3D" id="3.30.300.130">
    <property type="entry name" value="Fe-S cluster assembly (FSCA)"/>
    <property type="match status" value="1"/>
</dbReference>
<gene>
    <name evidence="1" type="ORF">GCM10009546_28290</name>
</gene>
<comment type="caution">
    <text evidence="1">The sequence shown here is derived from an EMBL/GenBank/DDBJ whole genome shotgun (WGS) entry which is preliminary data.</text>
</comment>
<evidence type="ECO:0000313" key="1">
    <source>
        <dbReference type="EMBL" id="GAA0564346.1"/>
    </source>
</evidence>
<evidence type="ECO:0000313" key="2">
    <source>
        <dbReference type="Proteomes" id="UP001501427"/>
    </source>
</evidence>
<dbReference type="SUPFAM" id="SSF117916">
    <property type="entry name" value="Fe-S cluster assembly (FSCA) domain-like"/>
    <property type="match status" value="1"/>
</dbReference>
<dbReference type="InterPro" id="IPR034904">
    <property type="entry name" value="FSCA_dom_sf"/>
</dbReference>
<sequence length="171" mass="17611">MADRLARLDETLGRLEQTPGATAETALDSVSMLTEVYGEALARVMEHIPTAAAEALVEDDLVGHLLVLHDIHPEPVERRVARTLDGLRPRLNRQGFEVDLVGIEAGTARVGLKGGGCGGGAETAGELVQEAVLAAAPELAGVDLVAPKAPAAFVPVDALMRPPATAADGAA</sequence>
<dbReference type="EMBL" id="BAAAHD010000023">
    <property type="protein sequence ID" value="GAA0564346.1"/>
    <property type="molecule type" value="Genomic_DNA"/>
</dbReference>
<protein>
    <recommendedName>
        <fullName evidence="3">NifU family protein</fullName>
    </recommendedName>
</protein>
<keyword evidence="2" id="KW-1185">Reference proteome</keyword>
<reference evidence="2" key="1">
    <citation type="journal article" date="2019" name="Int. J. Syst. Evol. Microbiol.">
        <title>The Global Catalogue of Microorganisms (GCM) 10K type strain sequencing project: providing services to taxonomists for standard genome sequencing and annotation.</title>
        <authorList>
            <consortium name="The Broad Institute Genomics Platform"/>
            <consortium name="The Broad Institute Genome Sequencing Center for Infectious Disease"/>
            <person name="Wu L."/>
            <person name="Ma J."/>
        </authorList>
    </citation>
    <scope>NUCLEOTIDE SEQUENCE [LARGE SCALE GENOMIC DNA]</scope>
    <source>
        <strain evidence="2">JCM 10667</strain>
    </source>
</reference>
<dbReference type="Proteomes" id="UP001501427">
    <property type="component" value="Unassembled WGS sequence"/>
</dbReference>
<organism evidence="1 2">
    <name type="scientific">Actinomadura livida</name>
    <dbReference type="NCBI Taxonomy" id="79909"/>
    <lineage>
        <taxon>Bacteria</taxon>
        <taxon>Bacillati</taxon>
        <taxon>Actinomycetota</taxon>
        <taxon>Actinomycetes</taxon>
        <taxon>Streptosporangiales</taxon>
        <taxon>Thermomonosporaceae</taxon>
        <taxon>Actinomadura</taxon>
    </lineage>
</organism>
<proteinExistence type="predicted"/>
<accession>A0ABP3PBQ7</accession>
<evidence type="ECO:0008006" key="3">
    <source>
        <dbReference type="Google" id="ProtNLM"/>
    </source>
</evidence>